<dbReference type="AlphaFoldDB" id="A0A6G4ZFU6"/>
<dbReference type="PROSITE" id="PS51737">
    <property type="entry name" value="RECOMBINASE_DNA_BIND"/>
    <property type="match status" value="1"/>
</dbReference>
<dbReference type="InterPro" id="IPR050639">
    <property type="entry name" value="SSR_resolvase"/>
</dbReference>
<dbReference type="InterPro" id="IPR025827">
    <property type="entry name" value="Zn_ribbon_recom_dom"/>
</dbReference>
<protein>
    <submittedName>
        <fullName evidence="1">Recombinase family protein</fullName>
    </submittedName>
</protein>
<dbReference type="Pfam" id="PF07508">
    <property type="entry name" value="Recombinase"/>
    <property type="match status" value="1"/>
</dbReference>
<dbReference type="CDD" id="cd00338">
    <property type="entry name" value="Ser_Recombinase"/>
    <property type="match status" value="1"/>
</dbReference>
<dbReference type="Pfam" id="PF00239">
    <property type="entry name" value="Resolvase"/>
    <property type="match status" value="1"/>
</dbReference>
<reference evidence="1" key="1">
    <citation type="submission" date="2020-02" db="EMBL/GenBank/DDBJ databases">
        <title>Genomic Insights into the Phylogeny and Genetic Plasticity of the Human and Animal Enteric Pathogen Clostridium perfringens.</title>
        <authorList>
            <person name="Feng Y."/>
            <person name="Hu Y."/>
        </authorList>
    </citation>
    <scope>NUCLEOTIDE SEQUENCE</scope>
    <source>
        <strain evidence="1">CP-08</strain>
    </source>
</reference>
<dbReference type="Pfam" id="PF13408">
    <property type="entry name" value="Zn_ribbon_recom"/>
    <property type="match status" value="1"/>
</dbReference>
<comment type="caution">
    <text evidence="1">The sequence shown here is derived from an EMBL/GenBank/DDBJ whole genome shotgun (WGS) entry which is preliminary data.</text>
</comment>
<dbReference type="RefSeq" id="WP_164786229.1">
    <property type="nucleotide sequence ID" value="NZ_JAALMA010000004.1"/>
</dbReference>
<evidence type="ECO:0000313" key="1">
    <source>
        <dbReference type="EMBL" id="NGT90389.1"/>
    </source>
</evidence>
<gene>
    <name evidence="1" type="ORF">G6Z02_09265</name>
</gene>
<sequence length="565" mass="65130">MNNLQLKESSISDMNSLPKNIAIYTRVSTEKQDSNNSKANQLESIKQYINNQGWSDVPYEIYSDTQSASITSNSLNMYNDSDAMNPSIFLRDGLRRLIYDANYKKFDKLIVYSHDRLSRDIYEGLLIKHTLKKLNIDILYSKAGEQINSENQSINNFFENMLSNIAALESSIIGGRVLIGNRHNILNNIWAGGPAPYGYKLIALPSNRKKSKLSIYAPEARVVKKIFELYTTGYTPKDIVQFIKSEYSYNKDRLWTINSIKSILNNPVYTGTMVWNKKGGKRNPRKHPIDEYVYSKFDENIKIIDEKLWKKSVNIRKLQDENPKFLSTAFLLQGMLVCKSCGNYLTSKNHGNSSGRVYFCSHNNKDKFSKKINAPTITMKASLIHNIVFKELLNLYKSILSIPAFFDEFYSNYLNKLKEKNNNLLVQKDEIESNINHCDDILMKCSSEISRLLELTNVMSKDIADIDYHEKNLLLLDSIKEFKTSLILSKSQLNDDLNKINRKLSKPIPSKACFKDYVVNTLNPIEDVLSQENSKIKNRCLRLLLHEIIDKIIISETFEIEIIFK</sequence>
<dbReference type="InterPro" id="IPR036162">
    <property type="entry name" value="Resolvase-like_N_sf"/>
</dbReference>
<accession>A0A6G4ZFU6</accession>
<dbReference type="GO" id="GO:0003677">
    <property type="term" value="F:DNA binding"/>
    <property type="evidence" value="ECO:0007669"/>
    <property type="project" value="InterPro"/>
</dbReference>
<dbReference type="GO" id="GO:0000150">
    <property type="term" value="F:DNA strand exchange activity"/>
    <property type="evidence" value="ECO:0007669"/>
    <property type="project" value="InterPro"/>
</dbReference>
<dbReference type="Gene3D" id="3.40.50.1390">
    <property type="entry name" value="Resolvase, N-terminal catalytic domain"/>
    <property type="match status" value="1"/>
</dbReference>
<dbReference type="SMART" id="SM00857">
    <property type="entry name" value="Resolvase"/>
    <property type="match status" value="1"/>
</dbReference>
<dbReference type="InterPro" id="IPR011109">
    <property type="entry name" value="DNA_bind_recombinase_dom"/>
</dbReference>
<dbReference type="Gene3D" id="3.90.1750.20">
    <property type="entry name" value="Putative Large Serine Recombinase, Chain B, Domain 2"/>
    <property type="match status" value="1"/>
</dbReference>
<organism evidence="1">
    <name type="scientific">Clostridium perfringens</name>
    <dbReference type="NCBI Taxonomy" id="1502"/>
    <lineage>
        <taxon>Bacteria</taxon>
        <taxon>Bacillati</taxon>
        <taxon>Bacillota</taxon>
        <taxon>Clostridia</taxon>
        <taxon>Eubacteriales</taxon>
        <taxon>Clostridiaceae</taxon>
        <taxon>Clostridium</taxon>
    </lineage>
</organism>
<dbReference type="PANTHER" id="PTHR30461">
    <property type="entry name" value="DNA-INVERTASE FROM LAMBDOID PROPHAGE"/>
    <property type="match status" value="1"/>
</dbReference>
<dbReference type="PANTHER" id="PTHR30461:SF23">
    <property type="entry name" value="DNA RECOMBINASE-RELATED"/>
    <property type="match status" value="1"/>
</dbReference>
<dbReference type="SUPFAM" id="SSF53041">
    <property type="entry name" value="Resolvase-like"/>
    <property type="match status" value="1"/>
</dbReference>
<dbReference type="InterPro" id="IPR006119">
    <property type="entry name" value="Resolv_N"/>
</dbReference>
<name>A0A6G4ZFU6_CLOPF</name>
<dbReference type="EMBL" id="JAALNF010000003">
    <property type="protein sequence ID" value="NGT90389.1"/>
    <property type="molecule type" value="Genomic_DNA"/>
</dbReference>
<proteinExistence type="predicted"/>
<dbReference type="InterPro" id="IPR038109">
    <property type="entry name" value="DNA_bind_recomb_sf"/>
</dbReference>